<evidence type="ECO:0008006" key="3">
    <source>
        <dbReference type="Google" id="ProtNLM"/>
    </source>
</evidence>
<proteinExistence type="predicted"/>
<dbReference type="Proteomes" id="UP000078559">
    <property type="component" value="Chromosome 3"/>
</dbReference>
<evidence type="ECO:0000313" key="2">
    <source>
        <dbReference type="Proteomes" id="UP000078559"/>
    </source>
</evidence>
<dbReference type="OrthoDB" id="5772781at2759"/>
<dbReference type="SMR" id="A0A194VV05"/>
<reference evidence="1" key="1">
    <citation type="submission" date="2014-12" db="EMBL/GenBank/DDBJ databases">
        <title>Genome Sequence of Valsa Canker Pathogens Uncovers a Specific Adaption of Colonization on Woody Bark.</title>
        <authorList>
            <person name="Yin Z."/>
            <person name="Liu H."/>
            <person name="Gao X."/>
            <person name="Li Z."/>
            <person name="Song N."/>
            <person name="Ke X."/>
            <person name="Dai Q."/>
            <person name="Wu Y."/>
            <person name="Sun Y."/>
            <person name="Xu J.-R."/>
            <person name="Kang Z.K."/>
            <person name="Wang L."/>
            <person name="Huang L."/>
        </authorList>
    </citation>
    <scope>NUCLEOTIDE SEQUENCE [LARGE SCALE GENOMIC DNA]</scope>
    <source>
        <strain evidence="1">03-8</strain>
    </source>
</reference>
<protein>
    <recommendedName>
        <fullName evidence="3">Aminoglycoside phosphotransferase domain-containing protein</fullName>
    </recommendedName>
</protein>
<dbReference type="AlphaFoldDB" id="A0A194VV05"/>
<evidence type="ECO:0000313" key="1">
    <source>
        <dbReference type="EMBL" id="KUI67640.1"/>
    </source>
</evidence>
<organism evidence="1 2">
    <name type="scientific">Cytospora mali</name>
    <name type="common">Apple Valsa canker fungus</name>
    <name type="synonym">Valsa mali</name>
    <dbReference type="NCBI Taxonomy" id="578113"/>
    <lineage>
        <taxon>Eukaryota</taxon>
        <taxon>Fungi</taxon>
        <taxon>Dikarya</taxon>
        <taxon>Ascomycota</taxon>
        <taxon>Pezizomycotina</taxon>
        <taxon>Sordariomycetes</taxon>
        <taxon>Sordariomycetidae</taxon>
        <taxon>Diaporthales</taxon>
        <taxon>Cytosporaceae</taxon>
        <taxon>Cytospora</taxon>
    </lineage>
</organism>
<dbReference type="InterPro" id="IPR016477">
    <property type="entry name" value="Fructo-/Ketosamine-3-kinase"/>
</dbReference>
<dbReference type="Pfam" id="PF03881">
    <property type="entry name" value="Fructosamin_kin"/>
    <property type="match status" value="1"/>
</dbReference>
<keyword evidence="2" id="KW-1185">Reference proteome</keyword>
<name>A0A194VV05_CYTMA</name>
<dbReference type="PANTHER" id="PTHR12149:SF8">
    <property type="entry name" value="PROTEIN-RIBULOSAMINE 3-KINASE"/>
    <property type="match status" value="1"/>
</dbReference>
<gene>
    <name evidence="1" type="ORF">VM1G_02991</name>
</gene>
<dbReference type="EMBL" id="CM003100">
    <property type="protein sequence ID" value="KUI67640.1"/>
    <property type="molecule type" value="Genomic_DNA"/>
</dbReference>
<dbReference type="PANTHER" id="PTHR12149">
    <property type="entry name" value="FRUCTOSAMINE 3 KINASE-RELATED PROTEIN"/>
    <property type="match status" value="1"/>
</dbReference>
<sequence length="270" mass="31129">MQIIERAEWADMARAEFKSQEALAAIIPDNVVVPMAWGYFQDDTSKSFYLSRFRNMSAQTPPPSQLVDILSKLHQESTSPTGKFGFHCATYWGPPRIVNAWTDNWEEFWSRQFRSDIAYAQRIYGEDEELATLTEEFIQKAVARLPTDRLSYSTHAPSMGMPKVCSYVGLLDEWKWCFQIMAYFTNFNNNAKSVDFQAIGEPRYALRMNVVDIYKEKVGASEPRDDFYDRHFLYGIRNDVVVAAICPEWESLLVTQVHKQLSHPAAEVHA</sequence>
<accession>A0A194VV05</accession>
<dbReference type="Gene3D" id="3.90.1200.10">
    <property type="match status" value="1"/>
</dbReference>